<name>A0ACA9QP77_9GLOM</name>
<evidence type="ECO:0000313" key="2">
    <source>
        <dbReference type="Proteomes" id="UP000789702"/>
    </source>
</evidence>
<accession>A0ACA9QP77</accession>
<organism evidence="1 2">
    <name type="scientific">Dentiscutata heterogama</name>
    <dbReference type="NCBI Taxonomy" id="1316150"/>
    <lineage>
        <taxon>Eukaryota</taxon>
        <taxon>Fungi</taxon>
        <taxon>Fungi incertae sedis</taxon>
        <taxon>Mucoromycota</taxon>
        <taxon>Glomeromycotina</taxon>
        <taxon>Glomeromycetes</taxon>
        <taxon>Diversisporales</taxon>
        <taxon>Gigasporaceae</taxon>
        <taxon>Dentiscutata</taxon>
    </lineage>
</organism>
<feature type="non-terminal residue" evidence="1">
    <location>
        <position position="1"/>
    </location>
</feature>
<dbReference type="Proteomes" id="UP000789702">
    <property type="component" value="Unassembled WGS sequence"/>
</dbReference>
<sequence length="77" mass="8653">KSVIMSAENSNQSLVTTQKVLDELMSKCNFLAVDELANLLNSVTEMNILANTVEERLYGPVYFSFGEDIFSINEIFL</sequence>
<keyword evidence="2" id="KW-1185">Reference proteome</keyword>
<protein>
    <submittedName>
        <fullName evidence="1">6396_t:CDS:1</fullName>
    </submittedName>
</protein>
<evidence type="ECO:0000313" key="1">
    <source>
        <dbReference type="EMBL" id="CAG8752783.1"/>
    </source>
</evidence>
<gene>
    <name evidence="1" type="ORF">DHETER_LOCUS14751</name>
</gene>
<comment type="caution">
    <text evidence="1">The sequence shown here is derived from an EMBL/GenBank/DDBJ whole genome shotgun (WGS) entry which is preliminary data.</text>
</comment>
<reference evidence="1" key="1">
    <citation type="submission" date="2021-06" db="EMBL/GenBank/DDBJ databases">
        <authorList>
            <person name="Kallberg Y."/>
            <person name="Tangrot J."/>
            <person name="Rosling A."/>
        </authorList>
    </citation>
    <scope>NUCLEOTIDE SEQUENCE</scope>
    <source>
        <strain evidence="1">IL203A</strain>
    </source>
</reference>
<dbReference type="EMBL" id="CAJVPU010047001">
    <property type="protein sequence ID" value="CAG8752783.1"/>
    <property type="molecule type" value="Genomic_DNA"/>
</dbReference>
<feature type="non-terminal residue" evidence="1">
    <location>
        <position position="77"/>
    </location>
</feature>
<proteinExistence type="predicted"/>